<keyword evidence="1" id="KW-0802">TPR repeat</keyword>
<dbReference type="AlphaFoldDB" id="G3MIE1"/>
<organism evidence="2">
    <name type="scientific">Amblyomma maculatum</name>
    <name type="common">Gulf Coast tick</name>
    <dbReference type="NCBI Taxonomy" id="34609"/>
    <lineage>
        <taxon>Eukaryota</taxon>
        <taxon>Metazoa</taxon>
        <taxon>Ecdysozoa</taxon>
        <taxon>Arthropoda</taxon>
        <taxon>Chelicerata</taxon>
        <taxon>Arachnida</taxon>
        <taxon>Acari</taxon>
        <taxon>Parasitiformes</taxon>
        <taxon>Ixodida</taxon>
        <taxon>Ixodoidea</taxon>
        <taxon>Ixodidae</taxon>
        <taxon>Amblyomminae</taxon>
        <taxon>Amblyomma</taxon>
    </lineage>
</organism>
<dbReference type="PANTHER" id="PTHR46512:SF10">
    <property type="entry name" value="FK506-BINDING PROTEIN-LIKE"/>
    <property type="match status" value="1"/>
</dbReference>
<dbReference type="SMART" id="SM00028">
    <property type="entry name" value="TPR"/>
    <property type="match status" value="2"/>
</dbReference>
<dbReference type="SUPFAM" id="SSF48452">
    <property type="entry name" value="TPR-like"/>
    <property type="match status" value="1"/>
</dbReference>
<dbReference type="EMBL" id="JO841642">
    <property type="protein sequence ID" value="AEO33259.1"/>
    <property type="molecule type" value="mRNA"/>
</dbReference>
<dbReference type="InterPro" id="IPR019734">
    <property type="entry name" value="TPR_rpt"/>
</dbReference>
<dbReference type="PANTHER" id="PTHR46512">
    <property type="entry name" value="PEPTIDYLPROLYL ISOMERASE"/>
    <property type="match status" value="1"/>
</dbReference>
<evidence type="ECO:0000313" key="2">
    <source>
        <dbReference type="EMBL" id="AEO33259.1"/>
    </source>
</evidence>
<dbReference type="PROSITE" id="PS50005">
    <property type="entry name" value="TPR"/>
    <property type="match status" value="1"/>
</dbReference>
<name>G3MIE1_AMBMU</name>
<reference evidence="2" key="1">
    <citation type="journal article" date="2011" name="PLoS ONE">
        <title>A deep insight into the sialotranscriptome of the gulf coast tick, Amblyomma maculatum.</title>
        <authorList>
            <person name="Karim S."/>
            <person name="Singh P."/>
            <person name="Ribeiro J.M."/>
        </authorList>
    </citation>
    <scope>NUCLEOTIDE SEQUENCE</scope>
    <source>
        <tissue evidence="2">Salivary gland</tissue>
    </source>
</reference>
<dbReference type="InterPro" id="IPR011990">
    <property type="entry name" value="TPR-like_helical_dom_sf"/>
</dbReference>
<proteinExistence type="evidence at transcript level"/>
<dbReference type="Gene3D" id="1.25.40.10">
    <property type="entry name" value="Tetratricopeptide repeat domain"/>
    <property type="match status" value="1"/>
</dbReference>
<feature type="repeat" description="TPR" evidence="1">
    <location>
        <begin position="280"/>
        <end position="313"/>
    </location>
</feature>
<accession>G3MIE1</accession>
<sequence length="337" mass="37615">RTSCSAMAEGNSPSEEWEAPDKSFRKIILNAGCVGKMPLHESSCQLQVLSDEYDVIGLGGGTSSKTLVIGDVSSEVELILERCVMTMNAGEVCDVYFALPLTVTVPYVPKAAYLYDGHQPGPELDNIQRVPASCLFKDSNKETGDVSFGSGAPPAKIDVAPKSYKVQIKLESFSDIPHVCDMTVADKWRYACEHKDKGSRLFSAKIYRWAFRHFSWSYKYIVSLEHDEVPEDVASKLELNIQGLKLKCLLNLAACQLQNFSYGYAVENCTQALEIDPDNIKALYRRGTALIQLQEYERAKCDLEKAKNLDPKNSAIDRQLELLKERTSKLNNILLLL</sequence>
<evidence type="ECO:0000256" key="1">
    <source>
        <dbReference type="PROSITE-ProRule" id="PRU00339"/>
    </source>
</evidence>
<dbReference type="InterPro" id="IPR050754">
    <property type="entry name" value="FKBP4/5/8-like"/>
</dbReference>
<feature type="non-terminal residue" evidence="2">
    <location>
        <position position="1"/>
    </location>
</feature>
<protein>
    <submittedName>
        <fullName evidence="2">Uncharacterized protein</fullName>
    </submittedName>
</protein>
<dbReference type="Pfam" id="PF13181">
    <property type="entry name" value="TPR_8"/>
    <property type="match status" value="1"/>
</dbReference>